<organism evidence="11 12">
    <name type="scientific">Aminobacterium colombiense (strain DSM 12261 / ALA-1)</name>
    <dbReference type="NCBI Taxonomy" id="572547"/>
    <lineage>
        <taxon>Bacteria</taxon>
        <taxon>Thermotogati</taxon>
        <taxon>Synergistota</taxon>
        <taxon>Synergistia</taxon>
        <taxon>Synergistales</taxon>
        <taxon>Aminobacteriaceae</taxon>
        <taxon>Aminobacterium</taxon>
    </lineage>
</organism>
<dbReference type="GO" id="GO:0005737">
    <property type="term" value="C:cytoplasm"/>
    <property type="evidence" value="ECO:0007669"/>
    <property type="project" value="UniProtKB-SubCell"/>
</dbReference>
<dbReference type="PANTHER" id="PTHR42891">
    <property type="entry name" value="D-GLYCERO-BETA-D-MANNO-HEPTOSE-1,7-BISPHOSPHATE 7-PHOSPHATASE"/>
    <property type="match status" value="1"/>
</dbReference>
<evidence type="ECO:0000256" key="1">
    <source>
        <dbReference type="ARBA" id="ARBA00004496"/>
    </source>
</evidence>
<dbReference type="AlphaFoldDB" id="D5EFZ2"/>
<feature type="site" description="Stabilizes the phosphoryl group" evidence="9">
    <location>
        <position position="112"/>
    </location>
</feature>
<dbReference type="PANTHER" id="PTHR42891:SF1">
    <property type="entry name" value="D-GLYCERO-BETA-D-MANNO-HEPTOSE-1,7-BISPHOSPHATE 7-PHOSPHATASE"/>
    <property type="match status" value="1"/>
</dbReference>
<evidence type="ECO:0000256" key="9">
    <source>
        <dbReference type="PIRSR" id="PIRSR004682-3"/>
    </source>
</evidence>
<proteinExistence type="inferred from homology"/>
<feature type="active site" description="Nucleophile" evidence="8">
    <location>
        <position position="12"/>
    </location>
</feature>
<dbReference type="InterPro" id="IPR004446">
    <property type="entry name" value="Heptose_bisP_phosphatase"/>
</dbReference>
<evidence type="ECO:0000256" key="8">
    <source>
        <dbReference type="PIRSR" id="PIRSR004682-1"/>
    </source>
</evidence>
<dbReference type="InterPro" id="IPR006543">
    <property type="entry name" value="Histidinol-phos"/>
</dbReference>
<evidence type="ECO:0000256" key="4">
    <source>
        <dbReference type="ARBA" id="ARBA00022801"/>
    </source>
</evidence>
<dbReference type="InterPro" id="IPR006549">
    <property type="entry name" value="HAD-SF_hydro_IIIA"/>
</dbReference>
<dbReference type="InterPro" id="IPR023214">
    <property type="entry name" value="HAD_sf"/>
</dbReference>
<keyword evidence="12" id="KW-1185">Reference proteome</keyword>
<feature type="site" description="Stabilizes the phosphoryl group" evidence="9">
    <location>
        <position position="54"/>
    </location>
</feature>
<evidence type="ECO:0000256" key="3">
    <source>
        <dbReference type="ARBA" id="ARBA00022723"/>
    </source>
</evidence>
<evidence type="ECO:0000256" key="5">
    <source>
        <dbReference type="ARBA" id="ARBA00023277"/>
    </source>
</evidence>
<feature type="binding site" evidence="10">
    <location>
        <position position="14"/>
    </location>
    <ligand>
        <name>Mg(2+)</name>
        <dbReference type="ChEBI" id="CHEBI:18420"/>
    </ligand>
</feature>
<dbReference type="NCBIfam" id="TIGR01662">
    <property type="entry name" value="HAD-SF-IIIA"/>
    <property type="match status" value="1"/>
</dbReference>
<feature type="binding site" evidence="10">
    <location>
        <position position="93"/>
    </location>
    <ligand>
        <name>Zn(2+)</name>
        <dbReference type="ChEBI" id="CHEBI:29105"/>
    </ligand>
</feature>
<evidence type="ECO:0000256" key="2">
    <source>
        <dbReference type="ARBA" id="ARBA00022490"/>
    </source>
</evidence>
<comment type="similarity">
    <text evidence="7">Belongs to the gmhB family.</text>
</comment>
<feature type="site" description="Stabilizes the phosphoryl group" evidence="9">
    <location>
        <position position="111"/>
    </location>
</feature>
<keyword evidence="3 10" id="KW-0479">Metal-binding</keyword>
<dbReference type="Proteomes" id="UP000002366">
    <property type="component" value="Chromosome"/>
</dbReference>
<dbReference type="CDD" id="cd07503">
    <property type="entry name" value="HAD_HisB-N"/>
    <property type="match status" value="1"/>
</dbReference>
<accession>D5EFZ2</accession>
<feature type="binding site" evidence="10">
    <location>
        <position position="108"/>
    </location>
    <ligand>
        <name>Zn(2+)</name>
        <dbReference type="ChEBI" id="CHEBI:29105"/>
    </ligand>
</feature>
<dbReference type="EMBL" id="CP001997">
    <property type="protein sequence ID" value="ADE57474.1"/>
    <property type="molecule type" value="Genomic_DNA"/>
</dbReference>
<evidence type="ECO:0000313" key="12">
    <source>
        <dbReference type="Proteomes" id="UP000002366"/>
    </source>
</evidence>
<comment type="cofactor">
    <cofactor evidence="10">
        <name>Mg(2+)</name>
        <dbReference type="ChEBI" id="CHEBI:18420"/>
    </cofactor>
</comment>
<protein>
    <recommendedName>
        <fullName evidence="6 7">D,D-heptose 1,7-bisphosphate phosphatase</fullName>
        <ecNumber evidence="7">3.1.3.-</ecNumber>
    </recommendedName>
</protein>
<sequence length="192" mass="22122">MVEKMVPAVFIDRDGTLIEHVPYLDDLKRIKLIPKAALALKKMKELGYLLVVVTNQSGVARGYFEEDFVQKSHRFIQRELEKEGASIDAFYYCPHHPEATIGRYRRQCRCRKPFPDMVLNAVEDFSIDLKRSWIIGDNEPDFLLAENTGCPFILVRTGYGAEFEQERRCSSVKVVNGLYEAACYIERVHGIE</sequence>
<dbReference type="SUPFAM" id="SSF56784">
    <property type="entry name" value="HAD-like"/>
    <property type="match status" value="1"/>
</dbReference>
<keyword evidence="10" id="KW-0460">Magnesium</keyword>
<dbReference type="GO" id="GO:0046872">
    <property type="term" value="F:metal ion binding"/>
    <property type="evidence" value="ECO:0007669"/>
    <property type="project" value="UniProtKB-KW"/>
</dbReference>
<keyword evidence="5 7" id="KW-0119">Carbohydrate metabolism</keyword>
<dbReference type="KEGG" id="aco:Amico_1357"/>
<dbReference type="GO" id="GO:0005975">
    <property type="term" value="P:carbohydrate metabolic process"/>
    <property type="evidence" value="ECO:0007669"/>
    <property type="project" value="InterPro"/>
</dbReference>
<name>D5EFZ2_AMICL</name>
<dbReference type="OrthoDB" id="9801899at2"/>
<dbReference type="STRING" id="572547.Amico_1357"/>
<dbReference type="Pfam" id="PF13242">
    <property type="entry name" value="Hydrolase_like"/>
    <property type="match status" value="1"/>
</dbReference>
<dbReference type="eggNOG" id="COG0241">
    <property type="taxonomic scope" value="Bacteria"/>
</dbReference>
<dbReference type="HOGENOM" id="CLU_085077_3_2_0"/>
<comment type="subcellular location">
    <subcellularLocation>
        <location evidence="1 7">Cytoplasm</location>
    </subcellularLocation>
</comment>
<evidence type="ECO:0000313" key="11">
    <source>
        <dbReference type="EMBL" id="ADE57474.1"/>
    </source>
</evidence>
<feature type="active site" description="Proton donor" evidence="8">
    <location>
        <position position="14"/>
    </location>
</feature>
<keyword evidence="2 7" id="KW-0963">Cytoplasm</keyword>
<dbReference type="PIRSF" id="PIRSF004682">
    <property type="entry name" value="GmhB"/>
    <property type="match status" value="1"/>
</dbReference>
<dbReference type="InterPro" id="IPR036412">
    <property type="entry name" value="HAD-like_sf"/>
</dbReference>
<comment type="cofactor">
    <cofactor evidence="10">
        <name>Zn(2+)</name>
        <dbReference type="ChEBI" id="CHEBI:29105"/>
    </cofactor>
</comment>
<dbReference type="EC" id="3.1.3.-" evidence="7"/>
<dbReference type="NCBIfam" id="TIGR01656">
    <property type="entry name" value="Histidinol-ppas"/>
    <property type="match status" value="1"/>
</dbReference>
<evidence type="ECO:0000256" key="6">
    <source>
        <dbReference type="ARBA" id="ARBA00031828"/>
    </source>
</evidence>
<keyword evidence="4 7" id="KW-0378">Hydrolase</keyword>
<dbReference type="Gene3D" id="3.40.50.1000">
    <property type="entry name" value="HAD superfamily/HAD-like"/>
    <property type="match status" value="1"/>
</dbReference>
<feature type="binding site" evidence="10">
    <location>
        <position position="12"/>
    </location>
    <ligand>
        <name>Mg(2+)</name>
        <dbReference type="ChEBI" id="CHEBI:18420"/>
    </ligand>
</feature>
<evidence type="ECO:0000256" key="10">
    <source>
        <dbReference type="PIRSR" id="PIRSR004682-4"/>
    </source>
</evidence>
<gene>
    <name evidence="11" type="ordered locus">Amico_1357</name>
</gene>
<evidence type="ECO:0000256" key="7">
    <source>
        <dbReference type="PIRNR" id="PIRNR004682"/>
    </source>
</evidence>
<feature type="binding site" evidence="10">
    <location>
        <position position="110"/>
    </location>
    <ligand>
        <name>Zn(2+)</name>
        <dbReference type="ChEBI" id="CHEBI:29105"/>
    </ligand>
</feature>
<dbReference type="RefSeq" id="WP_013048737.1">
    <property type="nucleotide sequence ID" value="NC_014011.1"/>
</dbReference>
<reference evidence="11 12" key="1">
    <citation type="journal article" date="2010" name="Stand. Genomic Sci.">
        <title>Complete genome sequence of Aminobacterium colombiense type strain (ALA-1).</title>
        <authorList>
            <person name="Chertkov O."/>
            <person name="Sikorski J."/>
            <person name="Brambilla E."/>
            <person name="Lapidus A."/>
            <person name="Copeland A."/>
            <person name="Glavina Del Rio T."/>
            <person name="Nolan M."/>
            <person name="Lucas S."/>
            <person name="Tice H."/>
            <person name="Cheng J.F."/>
            <person name="Han C."/>
            <person name="Detter J.C."/>
            <person name="Bruce D."/>
            <person name="Tapia R."/>
            <person name="Goodwin L."/>
            <person name="Pitluck S."/>
            <person name="Liolios K."/>
            <person name="Ivanova N."/>
            <person name="Mavromatis K."/>
            <person name="Ovchinnikova G."/>
            <person name="Pati A."/>
            <person name="Chen A."/>
            <person name="Palaniappan K."/>
            <person name="Land M."/>
            <person name="Hauser L."/>
            <person name="Chang Y.J."/>
            <person name="Jeffries C.D."/>
            <person name="Spring S."/>
            <person name="Rohde M."/>
            <person name="Goker M."/>
            <person name="Bristow J."/>
            <person name="Eisen J.A."/>
            <person name="Markowitz V."/>
            <person name="Hugenholtz P."/>
            <person name="Kyrpides N.C."/>
            <person name="Klenk H.P."/>
        </authorList>
    </citation>
    <scope>NUCLEOTIDE SEQUENCE [LARGE SCALE GENOMIC DNA]</scope>
    <source>
        <strain evidence="12">DSM 12261 / ALA-1</strain>
    </source>
</reference>
<feature type="binding site" evidence="10">
    <location>
        <position position="137"/>
    </location>
    <ligand>
        <name>Mg(2+)</name>
        <dbReference type="ChEBI" id="CHEBI:18420"/>
    </ligand>
</feature>
<feature type="binding site" evidence="10">
    <location>
        <position position="95"/>
    </location>
    <ligand>
        <name>Zn(2+)</name>
        <dbReference type="ChEBI" id="CHEBI:29105"/>
    </ligand>
</feature>
<dbReference type="GO" id="GO:0016791">
    <property type="term" value="F:phosphatase activity"/>
    <property type="evidence" value="ECO:0007669"/>
    <property type="project" value="InterPro"/>
</dbReference>
<keyword evidence="10" id="KW-0862">Zinc</keyword>